<dbReference type="SUPFAM" id="SSF102114">
    <property type="entry name" value="Radical SAM enzymes"/>
    <property type="match status" value="1"/>
</dbReference>
<dbReference type="SFLD" id="SFLDS00029">
    <property type="entry name" value="Radical_SAM"/>
    <property type="match status" value="1"/>
</dbReference>
<evidence type="ECO:0000256" key="5">
    <source>
        <dbReference type="ARBA" id="ARBA00022723"/>
    </source>
</evidence>
<dbReference type="InterPro" id="IPR006638">
    <property type="entry name" value="Elp3/MiaA/NifB-like_rSAM"/>
</dbReference>
<dbReference type="CDD" id="cd01335">
    <property type="entry name" value="Radical_SAM"/>
    <property type="match status" value="1"/>
</dbReference>
<dbReference type="Proteomes" id="UP000271227">
    <property type="component" value="Unassembled WGS sequence"/>
</dbReference>
<dbReference type="GO" id="GO:0051539">
    <property type="term" value="F:4 iron, 4 sulfur cluster binding"/>
    <property type="evidence" value="ECO:0007669"/>
    <property type="project" value="UniProtKB-KW"/>
</dbReference>
<comment type="caution">
    <text evidence="10">The sequence shown here is derived from an EMBL/GenBank/DDBJ whole genome shotgun (WGS) entry which is preliminary data.</text>
</comment>
<feature type="domain" description="B12-binding" evidence="8">
    <location>
        <begin position="11"/>
        <end position="154"/>
    </location>
</feature>
<dbReference type="InterPro" id="IPR034466">
    <property type="entry name" value="Methyltransferase_Class_B"/>
</dbReference>
<evidence type="ECO:0000259" key="8">
    <source>
        <dbReference type="PROSITE" id="PS51332"/>
    </source>
</evidence>
<organism evidence="10 11">
    <name type="scientific">Eilatimonas milleporae</name>
    <dbReference type="NCBI Taxonomy" id="911205"/>
    <lineage>
        <taxon>Bacteria</taxon>
        <taxon>Pseudomonadati</taxon>
        <taxon>Pseudomonadota</taxon>
        <taxon>Alphaproteobacteria</taxon>
        <taxon>Kordiimonadales</taxon>
        <taxon>Kordiimonadaceae</taxon>
        <taxon>Eilatimonas</taxon>
    </lineage>
</organism>
<dbReference type="GO" id="GO:0046872">
    <property type="term" value="F:metal ion binding"/>
    <property type="evidence" value="ECO:0007669"/>
    <property type="project" value="UniProtKB-KW"/>
</dbReference>
<dbReference type="Gene3D" id="3.80.30.20">
    <property type="entry name" value="tm_1862 like domain"/>
    <property type="match status" value="1"/>
</dbReference>
<dbReference type="InterPro" id="IPR058240">
    <property type="entry name" value="rSAM_sf"/>
</dbReference>
<dbReference type="CDD" id="cd02068">
    <property type="entry name" value="radical_SAM_B12_BD"/>
    <property type="match status" value="1"/>
</dbReference>
<evidence type="ECO:0000256" key="1">
    <source>
        <dbReference type="ARBA" id="ARBA00001966"/>
    </source>
</evidence>
<dbReference type="InterPro" id="IPR006158">
    <property type="entry name" value="Cobalamin-bd"/>
</dbReference>
<sequence>MKVLLNDNMFVYRSSGRTMAKPDPHLGLMSLATILRQAGHAPAIVDPKILFTESDFSDLTDAFLVHWARHCLDRAPDIVGFTAYGRTLPFVIRVAQYMREAGFTGAIIIGGPHATIVGRRLMEDFPVFDLVVKYEAENLIVPLVEALATGGSLDHIPNLIYRAGGDLVETGAERDLIDINAIPAPALDFYPAKYLQNCELSVEAGRGCPFACTFCSTAQFFQRRYRLKSNDRILEEMEACRARFGTTFFNMNHDLFGLNKKSLRQFCAMVKDRGFTWKCSMRADTLDLDLLDDLIGAGCVDIYFGIETGSQRLQAVVRKNLDLAKTRAALSLVVDRGLNCTASFITGFPEETVDDQNATLDLIGDLWALEPQKLRTQLHMLSPEPGTSLDAEGRPIRFDGIGPEADVLLDRDMIAAHPEVFSVFYHYPSECPRWRIIAASTFVNFIAPEIGTPFLSHVVRTYFGGRLSSLFAAMVGERPFEFASSSTVTETVAARFLHLIETLSHRPQASYLAELAQVSRVSAEMRALSLSNPEEALDYAWLINCKYDIIGLIRHILSNNPVAVRDCVSAGPVSGAAGRWFLMSYGADFSLQSREMDASAMAAFAGDDMPQDGRGDPICLRIA</sequence>
<dbReference type="GO" id="GO:0003824">
    <property type="term" value="F:catalytic activity"/>
    <property type="evidence" value="ECO:0007669"/>
    <property type="project" value="InterPro"/>
</dbReference>
<protein>
    <submittedName>
        <fullName evidence="10">Radical SAM superfamily enzyme YgiQ (UPF0313 family)</fullName>
    </submittedName>
</protein>
<dbReference type="InParanoid" id="A0A3M0CS62"/>
<evidence type="ECO:0000313" key="11">
    <source>
        <dbReference type="Proteomes" id="UP000271227"/>
    </source>
</evidence>
<keyword evidence="2" id="KW-0489">Methyltransferase</keyword>
<keyword evidence="11" id="KW-1185">Reference proteome</keyword>
<dbReference type="PANTHER" id="PTHR43409:SF7">
    <property type="entry name" value="BLL1977 PROTEIN"/>
    <property type="match status" value="1"/>
</dbReference>
<dbReference type="PANTHER" id="PTHR43409">
    <property type="entry name" value="ANAEROBIC MAGNESIUM-PROTOPORPHYRIN IX MONOMETHYL ESTER CYCLASE-RELATED"/>
    <property type="match status" value="1"/>
</dbReference>
<keyword evidence="6" id="KW-0408">Iron</keyword>
<dbReference type="AlphaFoldDB" id="A0A3M0CS62"/>
<dbReference type="Gene3D" id="3.40.50.280">
    <property type="entry name" value="Cobalamin-binding domain"/>
    <property type="match status" value="1"/>
</dbReference>
<dbReference type="Pfam" id="PF04055">
    <property type="entry name" value="Radical_SAM"/>
    <property type="match status" value="1"/>
</dbReference>
<dbReference type="OrthoDB" id="9801424at2"/>
<dbReference type="RefSeq" id="WP_121937538.1">
    <property type="nucleotide sequence ID" value="NZ_REFR01000009.1"/>
</dbReference>
<evidence type="ECO:0000256" key="7">
    <source>
        <dbReference type="ARBA" id="ARBA00023014"/>
    </source>
</evidence>
<dbReference type="SFLD" id="SFLDG01123">
    <property type="entry name" value="methyltransferase_(Class_B)"/>
    <property type="match status" value="1"/>
</dbReference>
<proteinExistence type="predicted"/>
<accession>A0A3M0CS62</accession>
<dbReference type="PROSITE" id="PS51332">
    <property type="entry name" value="B12_BINDING"/>
    <property type="match status" value="1"/>
</dbReference>
<dbReference type="EMBL" id="REFR01000009">
    <property type="protein sequence ID" value="RMB12358.1"/>
    <property type="molecule type" value="Genomic_DNA"/>
</dbReference>
<keyword evidence="7" id="KW-0411">Iron-sulfur</keyword>
<dbReference type="SMART" id="SM00729">
    <property type="entry name" value="Elp3"/>
    <property type="match status" value="1"/>
</dbReference>
<dbReference type="GO" id="GO:0031419">
    <property type="term" value="F:cobalamin binding"/>
    <property type="evidence" value="ECO:0007669"/>
    <property type="project" value="InterPro"/>
</dbReference>
<reference evidence="10 11" key="1">
    <citation type="submission" date="2018-10" db="EMBL/GenBank/DDBJ databases">
        <title>Genomic Encyclopedia of Archaeal and Bacterial Type Strains, Phase II (KMG-II): from individual species to whole genera.</title>
        <authorList>
            <person name="Goeker M."/>
        </authorList>
    </citation>
    <scope>NUCLEOTIDE SEQUENCE [LARGE SCALE GENOMIC DNA]</scope>
    <source>
        <strain evidence="10 11">DSM 25217</strain>
    </source>
</reference>
<gene>
    <name evidence="10" type="ORF">BXY39_0854</name>
</gene>
<keyword evidence="4" id="KW-0949">S-adenosyl-L-methionine</keyword>
<evidence type="ECO:0000256" key="4">
    <source>
        <dbReference type="ARBA" id="ARBA00022691"/>
    </source>
</evidence>
<evidence type="ECO:0000256" key="3">
    <source>
        <dbReference type="ARBA" id="ARBA00022679"/>
    </source>
</evidence>
<dbReference type="Pfam" id="PF02310">
    <property type="entry name" value="B12-binding"/>
    <property type="match status" value="1"/>
</dbReference>
<comment type="cofactor">
    <cofactor evidence="1">
        <name>[4Fe-4S] cluster</name>
        <dbReference type="ChEBI" id="CHEBI:49883"/>
    </cofactor>
</comment>
<name>A0A3M0CS62_9PROT</name>
<dbReference type="SFLD" id="SFLDG01082">
    <property type="entry name" value="B12-binding_domain_containing"/>
    <property type="match status" value="1"/>
</dbReference>
<evidence type="ECO:0000259" key="9">
    <source>
        <dbReference type="PROSITE" id="PS51918"/>
    </source>
</evidence>
<dbReference type="InterPro" id="IPR007197">
    <property type="entry name" value="rSAM"/>
</dbReference>
<dbReference type="InterPro" id="IPR023404">
    <property type="entry name" value="rSAM_horseshoe"/>
</dbReference>
<dbReference type="GO" id="GO:0005829">
    <property type="term" value="C:cytosol"/>
    <property type="evidence" value="ECO:0007669"/>
    <property type="project" value="TreeGrafter"/>
</dbReference>
<feature type="domain" description="Radical SAM core" evidence="9">
    <location>
        <begin position="190"/>
        <end position="418"/>
    </location>
</feature>
<dbReference type="InterPro" id="IPR051198">
    <property type="entry name" value="BchE-like"/>
</dbReference>
<evidence type="ECO:0000256" key="6">
    <source>
        <dbReference type="ARBA" id="ARBA00023004"/>
    </source>
</evidence>
<keyword evidence="5" id="KW-0479">Metal-binding</keyword>
<dbReference type="PROSITE" id="PS51918">
    <property type="entry name" value="RADICAL_SAM"/>
    <property type="match status" value="1"/>
</dbReference>
<keyword evidence="3" id="KW-0808">Transferase</keyword>
<evidence type="ECO:0000256" key="2">
    <source>
        <dbReference type="ARBA" id="ARBA00022603"/>
    </source>
</evidence>
<evidence type="ECO:0000313" key="10">
    <source>
        <dbReference type="EMBL" id="RMB12358.1"/>
    </source>
</evidence>